<dbReference type="RefSeq" id="XP_062687674.1">
    <property type="nucleotide sequence ID" value="XM_062839632.1"/>
</dbReference>
<comment type="caution">
    <text evidence="1">The sequence shown here is derived from an EMBL/GenBank/DDBJ whole genome shotgun (WGS) entry which is preliminary data.</text>
</comment>
<reference evidence="1 2" key="1">
    <citation type="journal article" date="2023" name="Mol. Phylogenet. Evol.">
        <title>Genome-scale phylogeny and comparative genomics of the fungal order Sordariales.</title>
        <authorList>
            <person name="Hensen N."/>
            <person name="Bonometti L."/>
            <person name="Westerberg I."/>
            <person name="Brannstrom I.O."/>
            <person name="Guillou S."/>
            <person name="Cros-Aarteil S."/>
            <person name="Calhoun S."/>
            <person name="Haridas S."/>
            <person name="Kuo A."/>
            <person name="Mondo S."/>
            <person name="Pangilinan J."/>
            <person name="Riley R."/>
            <person name="LaButti K."/>
            <person name="Andreopoulos B."/>
            <person name="Lipzen A."/>
            <person name="Chen C."/>
            <person name="Yan M."/>
            <person name="Daum C."/>
            <person name="Ng V."/>
            <person name="Clum A."/>
            <person name="Steindorff A."/>
            <person name="Ohm R.A."/>
            <person name="Martin F."/>
            <person name="Silar P."/>
            <person name="Natvig D.O."/>
            <person name="Lalanne C."/>
            <person name="Gautier V."/>
            <person name="Ament-Velasquez S.L."/>
            <person name="Kruys A."/>
            <person name="Hutchinson M.I."/>
            <person name="Powell A.J."/>
            <person name="Barry K."/>
            <person name="Miller A.N."/>
            <person name="Grigoriev I.V."/>
            <person name="Debuchy R."/>
            <person name="Gladieux P."/>
            <person name="Hiltunen Thoren M."/>
            <person name="Johannesson H."/>
        </authorList>
    </citation>
    <scope>NUCLEOTIDE SEQUENCE [LARGE SCALE GENOMIC DNA]</scope>
    <source>
        <strain evidence="1 2">FGSC 10403</strain>
    </source>
</reference>
<proteinExistence type="predicted"/>
<dbReference type="Proteomes" id="UP001285908">
    <property type="component" value="Unassembled WGS sequence"/>
</dbReference>
<dbReference type="GeneID" id="87877254"/>
<organism evidence="1 2">
    <name type="scientific">Neurospora hispaniola</name>
    <dbReference type="NCBI Taxonomy" id="588809"/>
    <lineage>
        <taxon>Eukaryota</taxon>
        <taxon>Fungi</taxon>
        <taxon>Dikarya</taxon>
        <taxon>Ascomycota</taxon>
        <taxon>Pezizomycotina</taxon>
        <taxon>Sordariomycetes</taxon>
        <taxon>Sordariomycetidae</taxon>
        <taxon>Sordariales</taxon>
        <taxon>Sordariaceae</taxon>
        <taxon>Neurospora</taxon>
    </lineage>
</organism>
<evidence type="ECO:0000313" key="2">
    <source>
        <dbReference type="Proteomes" id="UP001285908"/>
    </source>
</evidence>
<name>A0AAJ0HY52_9PEZI</name>
<evidence type="ECO:0000313" key="1">
    <source>
        <dbReference type="EMBL" id="KAK3484531.1"/>
    </source>
</evidence>
<dbReference type="AlphaFoldDB" id="A0AAJ0HY52"/>
<keyword evidence="2" id="KW-1185">Reference proteome</keyword>
<dbReference type="EMBL" id="JAULSX010000018">
    <property type="protein sequence ID" value="KAK3484531.1"/>
    <property type="molecule type" value="Genomic_DNA"/>
</dbReference>
<sequence>MDEKNFAVVSFLSHADADGFSPCFRRYRQLQIFKRGLPRTKSISRVKMQWGKTLCLVMTDEPAFRPPILTHSPSHPTASHFQDDAFSQATIGLAVKDGDQSATTHIGNIEKHSLSWERV</sequence>
<gene>
    <name evidence="1" type="ORF">B0T23DRAFT_416441</name>
</gene>
<protein>
    <submittedName>
        <fullName evidence="1">Uncharacterized protein</fullName>
    </submittedName>
</protein>
<accession>A0AAJ0HY52</accession>